<dbReference type="InterPro" id="IPR011250">
    <property type="entry name" value="OMP/PagP_B-barrel"/>
</dbReference>
<dbReference type="SUPFAM" id="SSF56925">
    <property type="entry name" value="OMPA-like"/>
    <property type="match status" value="1"/>
</dbReference>
<sequence length="213" mass="22756">MKKIILIAAIAIFGLGLGNAQEIKFGAKAGLNLSSIGGDETDDVESRTGFHVGGVAEIMISDKFAFQPELVYSSQGAKNEFSESGNGFSFTEESELKLTYLNIPLLAKYYVADGFSIEAGPQIGILLSADAEFTETETFGGVTETFSGEADVKDDVSSIDLGVGVGLGYKMDSGLNFAVRYNLGLSNINDFEGSDDFKQQNNVIQVSVGYFFN</sequence>
<name>A0A1Z8AZL7_9FLAO</name>
<dbReference type="AlphaFoldDB" id="A0A1Z8AZL7"/>
<comment type="caution">
    <text evidence="2">The sequence shown here is derived from an EMBL/GenBank/DDBJ whole genome shotgun (WGS) entry which is preliminary data.</text>
</comment>
<evidence type="ECO:0000313" key="3">
    <source>
        <dbReference type="Proteomes" id="UP000196102"/>
    </source>
</evidence>
<gene>
    <name evidence="2" type="ORF">A9Q93_06395</name>
</gene>
<accession>A0A1Z8AZL7</accession>
<evidence type="ECO:0000313" key="2">
    <source>
        <dbReference type="EMBL" id="OUS15773.1"/>
    </source>
</evidence>
<evidence type="ECO:0000259" key="1">
    <source>
        <dbReference type="Pfam" id="PF13568"/>
    </source>
</evidence>
<dbReference type="EMBL" id="MAAX01000103">
    <property type="protein sequence ID" value="OUS15773.1"/>
    <property type="molecule type" value="Genomic_DNA"/>
</dbReference>
<dbReference type="InterPro" id="IPR025665">
    <property type="entry name" value="Beta-barrel_OMP_2"/>
</dbReference>
<dbReference type="Gene3D" id="2.40.160.20">
    <property type="match status" value="1"/>
</dbReference>
<reference evidence="3" key="1">
    <citation type="journal article" date="2017" name="Proc. Natl. Acad. Sci. U.S.A.">
        <title>Simulation of Deepwater Horizon oil plume reveals substrate specialization within a complex community of hydrocarbon-degraders.</title>
        <authorList>
            <person name="Hu P."/>
            <person name="Dubinsky E.A."/>
            <person name="Probst A.J."/>
            <person name="Wang J."/>
            <person name="Sieber C.M.K."/>
            <person name="Tom L.M."/>
            <person name="Gardinali P."/>
            <person name="Banfield J.F."/>
            <person name="Atlas R.M."/>
            <person name="Andersen G.L."/>
        </authorList>
    </citation>
    <scope>NUCLEOTIDE SEQUENCE [LARGE SCALE GENOMIC DNA]</scope>
</reference>
<organism evidence="2 3">
    <name type="scientific">Nonlabens dokdonensis</name>
    <dbReference type="NCBI Taxonomy" id="328515"/>
    <lineage>
        <taxon>Bacteria</taxon>
        <taxon>Pseudomonadati</taxon>
        <taxon>Bacteroidota</taxon>
        <taxon>Flavobacteriia</taxon>
        <taxon>Flavobacteriales</taxon>
        <taxon>Flavobacteriaceae</taxon>
        <taxon>Nonlabens</taxon>
    </lineage>
</organism>
<feature type="domain" description="Outer membrane protein beta-barrel" evidence="1">
    <location>
        <begin position="20"/>
        <end position="188"/>
    </location>
</feature>
<protein>
    <recommendedName>
        <fullName evidence="1">Outer membrane protein beta-barrel domain-containing protein</fullName>
    </recommendedName>
</protein>
<dbReference type="Proteomes" id="UP000196102">
    <property type="component" value="Unassembled WGS sequence"/>
</dbReference>
<proteinExistence type="predicted"/>
<dbReference type="RefSeq" id="WP_303686572.1">
    <property type="nucleotide sequence ID" value="NZ_CAJXYO010000010.1"/>
</dbReference>
<dbReference type="Pfam" id="PF13568">
    <property type="entry name" value="OMP_b-brl_2"/>
    <property type="match status" value="1"/>
</dbReference>